<evidence type="ECO:0000256" key="4">
    <source>
        <dbReference type="SAM" id="MobiDB-lite"/>
    </source>
</evidence>
<feature type="region of interest" description="Disordered" evidence="4">
    <location>
        <begin position="501"/>
        <end position="533"/>
    </location>
</feature>
<feature type="region of interest" description="Disordered" evidence="4">
    <location>
        <begin position="1165"/>
        <end position="1210"/>
    </location>
</feature>
<dbReference type="GO" id="GO:0003729">
    <property type="term" value="F:mRNA binding"/>
    <property type="evidence" value="ECO:0007669"/>
    <property type="project" value="TreeGrafter"/>
</dbReference>
<feature type="domain" description="DRBM" evidence="5">
    <location>
        <begin position="1090"/>
        <end position="1157"/>
    </location>
</feature>
<feature type="compositionally biased region" description="Polar residues" evidence="4">
    <location>
        <begin position="822"/>
        <end position="831"/>
    </location>
</feature>
<dbReference type="SUPFAM" id="SSF54768">
    <property type="entry name" value="dsRNA-binding domain-like"/>
    <property type="match status" value="4"/>
</dbReference>
<dbReference type="Proteomes" id="UP000838878">
    <property type="component" value="Chromosome 4"/>
</dbReference>
<feature type="compositionally biased region" description="Polar residues" evidence="4">
    <location>
        <begin position="1287"/>
        <end position="1313"/>
    </location>
</feature>
<feature type="region of interest" description="Disordered" evidence="4">
    <location>
        <begin position="938"/>
        <end position="958"/>
    </location>
</feature>
<feature type="region of interest" description="Disordered" evidence="4">
    <location>
        <begin position="549"/>
        <end position="596"/>
    </location>
</feature>
<feature type="non-terminal residue" evidence="6">
    <location>
        <position position="1469"/>
    </location>
</feature>
<dbReference type="GO" id="GO:0043025">
    <property type="term" value="C:neuronal cell body"/>
    <property type="evidence" value="ECO:0007669"/>
    <property type="project" value="TreeGrafter"/>
</dbReference>
<dbReference type="GO" id="GO:0005886">
    <property type="term" value="C:plasma membrane"/>
    <property type="evidence" value="ECO:0007669"/>
    <property type="project" value="TreeGrafter"/>
</dbReference>
<keyword evidence="1" id="KW-0677">Repeat</keyword>
<dbReference type="CDD" id="cd19857">
    <property type="entry name" value="DSRM_STAU_rpt1"/>
    <property type="match status" value="1"/>
</dbReference>
<feature type="compositionally biased region" description="Gly residues" evidence="4">
    <location>
        <begin position="832"/>
        <end position="845"/>
    </location>
</feature>
<evidence type="ECO:0000259" key="5">
    <source>
        <dbReference type="PROSITE" id="PS50137"/>
    </source>
</evidence>
<name>A0A8J9V3L3_9NEOP</name>
<feature type="domain" description="DRBM" evidence="5">
    <location>
        <begin position="870"/>
        <end position="938"/>
    </location>
</feature>
<protein>
    <recommendedName>
        <fullName evidence="5">DRBM domain-containing protein</fullName>
    </recommendedName>
</protein>
<evidence type="ECO:0000313" key="6">
    <source>
        <dbReference type="EMBL" id="CAH0724622.1"/>
    </source>
</evidence>
<dbReference type="Pfam" id="PF00035">
    <property type="entry name" value="dsrm"/>
    <property type="match status" value="2"/>
</dbReference>
<dbReference type="GO" id="GO:0003725">
    <property type="term" value="F:double-stranded RNA binding"/>
    <property type="evidence" value="ECO:0007669"/>
    <property type="project" value="TreeGrafter"/>
</dbReference>
<dbReference type="GO" id="GO:0008298">
    <property type="term" value="P:intracellular mRNA localization"/>
    <property type="evidence" value="ECO:0007669"/>
    <property type="project" value="TreeGrafter"/>
</dbReference>
<proteinExistence type="predicted"/>
<feature type="compositionally biased region" description="Basic residues" evidence="4">
    <location>
        <begin position="1172"/>
        <end position="1184"/>
    </location>
</feature>
<evidence type="ECO:0000313" key="7">
    <source>
        <dbReference type="Proteomes" id="UP000838878"/>
    </source>
</evidence>
<evidence type="ECO:0000256" key="1">
    <source>
        <dbReference type="ARBA" id="ARBA00022737"/>
    </source>
</evidence>
<dbReference type="PANTHER" id="PTHR46054:SF3">
    <property type="entry name" value="MATERNAL EFFECT PROTEIN STAUFEN"/>
    <property type="match status" value="1"/>
</dbReference>
<feature type="region of interest" description="Disordered" evidence="4">
    <location>
        <begin position="648"/>
        <end position="673"/>
    </location>
</feature>
<feature type="region of interest" description="Disordered" evidence="4">
    <location>
        <begin position="728"/>
        <end position="868"/>
    </location>
</feature>
<gene>
    <name evidence="6" type="ORF">BINO364_LOCUS10311</name>
</gene>
<dbReference type="OrthoDB" id="10037267at2759"/>
<dbReference type="Pfam" id="PF16482">
    <property type="entry name" value="Staufen_C"/>
    <property type="match status" value="1"/>
</dbReference>
<feature type="compositionally biased region" description="Gly residues" evidence="4">
    <location>
        <begin position="1192"/>
        <end position="1210"/>
    </location>
</feature>
<evidence type="ECO:0000256" key="3">
    <source>
        <dbReference type="PROSITE-ProRule" id="PRU00266"/>
    </source>
</evidence>
<keyword evidence="7" id="KW-1185">Reference proteome</keyword>
<evidence type="ECO:0000256" key="2">
    <source>
        <dbReference type="ARBA" id="ARBA00022884"/>
    </source>
</evidence>
<dbReference type="EMBL" id="OV170224">
    <property type="protein sequence ID" value="CAH0724622.1"/>
    <property type="molecule type" value="Genomic_DNA"/>
</dbReference>
<feature type="domain" description="DRBM" evidence="5">
    <location>
        <begin position="1214"/>
        <end position="1282"/>
    </location>
</feature>
<dbReference type="SMART" id="SM00358">
    <property type="entry name" value="DSRM"/>
    <property type="match status" value="4"/>
</dbReference>
<keyword evidence="2 3" id="KW-0694">RNA-binding</keyword>
<dbReference type="GO" id="GO:0098964">
    <property type="term" value="P:anterograde dendritic transport of messenger ribonucleoprotein complex"/>
    <property type="evidence" value="ECO:0007669"/>
    <property type="project" value="TreeGrafter"/>
</dbReference>
<feature type="compositionally biased region" description="Gly residues" evidence="4">
    <location>
        <begin position="749"/>
        <end position="759"/>
    </location>
</feature>
<dbReference type="GO" id="GO:0035418">
    <property type="term" value="P:protein localization to synapse"/>
    <property type="evidence" value="ECO:0007669"/>
    <property type="project" value="TreeGrafter"/>
</dbReference>
<dbReference type="Gene3D" id="3.30.160.20">
    <property type="match status" value="4"/>
</dbReference>
<feature type="compositionally biased region" description="Basic and acidic residues" evidence="4">
    <location>
        <begin position="847"/>
        <end position="857"/>
    </location>
</feature>
<feature type="compositionally biased region" description="Basic residues" evidence="4">
    <location>
        <begin position="949"/>
        <end position="958"/>
    </location>
</feature>
<dbReference type="PANTHER" id="PTHR46054">
    <property type="entry name" value="MATERNAL EFFECT PROTEIN STAUFEN"/>
    <property type="match status" value="1"/>
</dbReference>
<accession>A0A8J9V3L3</accession>
<dbReference type="GO" id="GO:0007281">
    <property type="term" value="P:germ cell development"/>
    <property type="evidence" value="ECO:0007669"/>
    <property type="project" value="TreeGrafter"/>
</dbReference>
<dbReference type="GO" id="GO:0010494">
    <property type="term" value="C:cytoplasmic stress granule"/>
    <property type="evidence" value="ECO:0007669"/>
    <property type="project" value="TreeGrafter"/>
</dbReference>
<dbReference type="InterPro" id="IPR014720">
    <property type="entry name" value="dsRBD_dom"/>
</dbReference>
<dbReference type="InterPro" id="IPR051740">
    <property type="entry name" value="DRBM-containing_protein"/>
</dbReference>
<sequence length="1469" mass="159488">SLDYEIKANSVTAQSIIRSVTNINSLELEKLFDDVRDDKKNGVKPNDRQEEIPPIVLSLAMLEQCLDLYDDMFSGLSQWFQSTKFINKLLCCLQLCLQNRRHYQTSLAALRCLTAYSRGPFSKDLLMSDVDQFLWMQLLPPKLENDSNGNSNGQLVWKPQEWWKVYAYSLDFISMMVMKHGQFFAGDAITFVGVHLEHLIEAVLLPRQVYNMDALNLCASTLNLIVQLVKFECRWRMQNINSLIGIMRSTSACLHQCVMATLRARRSPDLTPQPDEPPAAAPAPAPTMLHRILEILHMATLCLLSFSPDLLSLLAEPVLDLERWQPIVELHFGAPKITYEQFPQLTFGTILSAICLLTKSLNHAYHSEECSGARSPRGRRRACACGASSPGEARARAARSESAGSISSAASALPAPSERLVAGALEATVTLLASQALLAVRDPNVPGRHKQLVRRELASELTVFHDFVRKRILCAAHNRPHLVRNKLGAWPLAANEEETRRIEEARQEKNPCLVDNNDRDLPPPPPPKRSTHDSMREYILRKHYLDKCAQTPTKEPPSPVSHSTPTSDKKKDSSRSSKRVSWAETTTDSDESLDSSLQEIEPVYSNLTDVQINNDEDYFHFMSIVFLYIYKFTAAIVTMMHHPNMHHQPMSGHPPQHMPGHQGMPGHHQMPPHQMHRENRHVTLTRVPLGPSQAGGGMGGHGQMGAMGTMPVPHHAPAQRPPHPIRAMHHPTQHHSVPPQQTRLRRPYVGGGYGPGGAPGVMPPPYAQPPPLPPPTTQQNHNGLCKPSSPITPAQTKLSSDFVVPPVMPTNPVPAETKEETNTGITSVTTSGAGGAGGAAAAGGAGEDEHAAGEGEAARNAAPANSKEKTPMCLVNELARYNKIKHQYRLTSETGPAHKKVFTVTLRLGETEEYTAEGSSIKRAQHAAARAALAGTRYPPPPPRAPPAHSHHSHHHRHAGAVMPTVELNALAMKLCQPAVYTSVPAVPRPRPRLPYRLPAPFVPPYPHPHAPAPHAPHTPHTPRLIEPAALLYRVRVCVGGRSWVGEGATPQGARHDAAARALHDLRPLSHGDNDSGDAGSDLLNSEVKSPVSLVHELALKRNLSVLFTVKSERGPPHMRVFITACTVGEMETEGEGNGKKVSKRRAAERMLDEMRRRWPPALLRARPPADRRRHAPAKKKPRNLIKEGGVVSEGGGAPGAAGAGAGGAAGADNPISRLAVARHAARARSPQYRVLEERGAARRREFLVQCDAPPHCATGLGPNKKTAKRRAAHNVLLAMEMSANAGEQSPVAANNVDSTTSPVTDANKTNNGDVKRKENETNGGGANSDVRQPVPGVLMMDYHQRSGQPTQPNGVSEASATGGAGAGASSPGAKDQLMYLSQLLGFTVQFSDFPKRNHGEYLSLVSLSTEPPVMCHGGGASTAHSHEQCARAALRALALMGLDAPTTGMQSSMPGAGAKTNVISNGIE</sequence>
<dbReference type="CDD" id="cd19861">
    <property type="entry name" value="DSRM_STAU_rpt5"/>
    <property type="match status" value="1"/>
</dbReference>
<dbReference type="GO" id="GO:0032839">
    <property type="term" value="C:dendrite cytoplasm"/>
    <property type="evidence" value="ECO:0007669"/>
    <property type="project" value="GOC"/>
</dbReference>
<feature type="compositionally biased region" description="Pro residues" evidence="4">
    <location>
        <begin position="761"/>
        <end position="776"/>
    </location>
</feature>
<dbReference type="FunFam" id="3.30.160.20:FF:000007">
    <property type="entry name" value="Double-stranded RNA-binding protein Staufen homolog 1"/>
    <property type="match status" value="2"/>
</dbReference>
<feature type="non-terminal residue" evidence="6">
    <location>
        <position position="1"/>
    </location>
</feature>
<dbReference type="PROSITE" id="PS50137">
    <property type="entry name" value="DS_RBD"/>
    <property type="match status" value="3"/>
</dbReference>
<organism evidence="6 7">
    <name type="scientific">Brenthis ino</name>
    <name type="common">lesser marbled fritillary</name>
    <dbReference type="NCBI Taxonomy" id="405034"/>
    <lineage>
        <taxon>Eukaryota</taxon>
        <taxon>Metazoa</taxon>
        <taxon>Ecdysozoa</taxon>
        <taxon>Arthropoda</taxon>
        <taxon>Hexapoda</taxon>
        <taxon>Insecta</taxon>
        <taxon>Pterygota</taxon>
        <taxon>Neoptera</taxon>
        <taxon>Endopterygota</taxon>
        <taxon>Lepidoptera</taxon>
        <taxon>Glossata</taxon>
        <taxon>Ditrysia</taxon>
        <taxon>Papilionoidea</taxon>
        <taxon>Nymphalidae</taxon>
        <taxon>Heliconiinae</taxon>
        <taxon>Argynnini</taxon>
        <taxon>Brenthis</taxon>
    </lineage>
</organism>
<reference evidence="6" key="1">
    <citation type="submission" date="2021-12" db="EMBL/GenBank/DDBJ databases">
        <authorList>
            <person name="Martin H S."/>
        </authorList>
    </citation>
    <scope>NUCLEOTIDE SEQUENCE</scope>
</reference>
<dbReference type="GO" id="GO:0010468">
    <property type="term" value="P:regulation of gene expression"/>
    <property type="evidence" value="ECO:0007669"/>
    <property type="project" value="UniProtKB-ARBA"/>
</dbReference>
<feature type="compositionally biased region" description="Low complexity" evidence="4">
    <location>
        <begin position="1355"/>
        <end position="1372"/>
    </location>
</feature>
<feature type="compositionally biased region" description="Polar residues" evidence="4">
    <location>
        <begin position="789"/>
        <end position="799"/>
    </location>
</feature>
<dbReference type="InterPro" id="IPR032478">
    <property type="entry name" value="Staufen_C"/>
</dbReference>
<dbReference type="CDD" id="cd19859">
    <property type="entry name" value="DSRM_STAU_rpt3"/>
    <property type="match status" value="1"/>
</dbReference>
<feature type="region of interest" description="Disordered" evidence="4">
    <location>
        <begin position="1287"/>
        <end position="1372"/>
    </location>
</feature>